<dbReference type="GO" id="GO:0004523">
    <property type="term" value="F:RNA-DNA hybrid ribonuclease activity"/>
    <property type="evidence" value="ECO:0007669"/>
    <property type="project" value="InterPro"/>
</dbReference>
<dbReference type="InterPro" id="IPR002156">
    <property type="entry name" value="RNaseH_domain"/>
</dbReference>
<dbReference type="AlphaFoldDB" id="A0A2N9FTM4"/>
<dbReference type="SUPFAM" id="SSF53098">
    <property type="entry name" value="Ribonuclease H-like"/>
    <property type="match status" value="1"/>
</dbReference>
<dbReference type="EMBL" id="OIVN01001153">
    <property type="protein sequence ID" value="SPC90515.1"/>
    <property type="molecule type" value="Genomic_DNA"/>
</dbReference>
<gene>
    <name evidence="3" type="ORF">FSB_LOCUS18397</name>
</gene>
<dbReference type="PROSITE" id="PS50879">
    <property type="entry name" value="RNASE_H_1"/>
    <property type="match status" value="1"/>
</dbReference>
<dbReference type="Gene3D" id="3.30.420.10">
    <property type="entry name" value="Ribonuclease H-like superfamily/Ribonuclease H"/>
    <property type="match status" value="1"/>
</dbReference>
<dbReference type="InterPro" id="IPR036397">
    <property type="entry name" value="RNaseH_sf"/>
</dbReference>
<feature type="compositionally biased region" description="Polar residues" evidence="1">
    <location>
        <begin position="87"/>
        <end position="100"/>
    </location>
</feature>
<dbReference type="PANTHER" id="PTHR48475">
    <property type="entry name" value="RIBONUCLEASE H"/>
    <property type="match status" value="1"/>
</dbReference>
<feature type="compositionally biased region" description="Basic and acidic residues" evidence="1">
    <location>
        <begin position="277"/>
        <end position="296"/>
    </location>
</feature>
<feature type="region of interest" description="Disordered" evidence="1">
    <location>
        <begin position="256"/>
        <end position="296"/>
    </location>
</feature>
<organism evidence="3">
    <name type="scientific">Fagus sylvatica</name>
    <name type="common">Beechnut</name>
    <dbReference type="NCBI Taxonomy" id="28930"/>
    <lineage>
        <taxon>Eukaryota</taxon>
        <taxon>Viridiplantae</taxon>
        <taxon>Streptophyta</taxon>
        <taxon>Embryophyta</taxon>
        <taxon>Tracheophyta</taxon>
        <taxon>Spermatophyta</taxon>
        <taxon>Magnoliopsida</taxon>
        <taxon>eudicotyledons</taxon>
        <taxon>Gunneridae</taxon>
        <taxon>Pentapetalae</taxon>
        <taxon>rosids</taxon>
        <taxon>fabids</taxon>
        <taxon>Fagales</taxon>
        <taxon>Fagaceae</taxon>
        <taxon>Fagus</taxon>
    </lineage>
</organism>
<reference evidence="3" key="1">
    <citation type="submission" date="2018-02" db="EMBL/GenBank/DDBJ databases">
        <authorList>
            <person name="Cohen D.B."/>
            <person name="Kent A.D."/>
        </authorList>
    </citation>
    <scope>NUCLEOTIDE SEQUENCE</scope>
</reference>
<dbReference type="Pfam" id="PF13456">
    <property type="entry name" value="RVT_3"/>
    <property type="match status" value="1"/>
</dbReference>
<name>A0A2N9FTM4_FAGSY</name>
<dbReference type="GO" id="GO:0003676">
    <property type="term" value="F:nucleic acid binding"/>
    <property type="evidence" value="ECO:0007669"/>
    <property type="project" value="InterPro"/>
</dbReference>
<dbReference type="InterPro" id="IPR012337">
    <property type="entry name" value="RNaseH-like_sf"/>
</dbReference>
<feature type="region of interest" description="Disordered" evidence="1">
    <location>
        <begin position="203"/>
        <end position="233"/>
    </location>
</feature>
<accession>A0A2N9FTM4</accession>
<dbReference type="PANTHER" id="PTHR48475:SF1">
    <property type="entry name" value="RNASE H TYPE-1 DOMAIN-CONTAINING PROTEIN"/>
    <property type="match status" value="1"/>
</dbReference>
<feature type="region of interest" description="Disordered" evidence="1">
    <location>
        <begin position="87"/>
        <end position="131"/>
    </location>
</feature>
<feature type="compositionally biased region" description="Polar residues" evidence="1">
    <location>
        <begin position="211"/>
        <end position="230"/>
    </location>
</feature>
<evidence type="ECO:0000313" key="3">
    <source>
        <dbReference type="EMBL" id="SPC90515.1"/>
    </source>
</evidence>
<sequence length="676" mass="77398">MPMAEECHTSIVHNEALVRSPIHTHKPTTCDETLIRPLQGCSNPLTYKKALVRPPPVNMSQQLETDSCLCERCGHIMARVFAMAANKTDQATQQNQSRNQFEPHNRRFEQNRIPRSRFVHNPNGPQGPYKREQYYSRNYNQQFEDPRRNRTFKPPIAEQGRWVTLGSPNLKPIHQKVYKYGYNPNFHKMTKTQRRRWIRNQASKQKEMYQGGSSSQATSEKSTNVASSTQDDMDCEEIVPVKEDKNIHVSRYIPTQSVKDNYQPRSEIVGPSLRPQYLRDENKPVEKKETGQEKPYETTRVYIGKKPKRRNQAKSEKLTDEAVTETAKDDLVEAKKIEAVDTNIEVEEDYQEDEDDDGEKFSLSIGAFMSLERLELEENEDREETQRAIQKAQGATPVLLVTENDSFEAELPCLNKKLVEHRLLIKTGFEPYQQAPRRMALDIILKFKEEIERPILSGKLGKWSLSLVEFNLVYVPQKAIKGQALADFLADHPCTDVTDFNESLVLEVTPWKLFFDGSKSEQGAGIGVVLESPMGIKTQMALRLDQQCSHNQAEYEALIFGLELLLEMKIFNVQIYGDSQLVVRQITGEYKCGSVILAPYLIAARQLLQQFIECSIQHIPREENADANRMAQNASGYKVNPGDNEKSSEITSKSLLSVLNKNLGIDMFYLKLDEND</sequence>
<evidence type="ECO:0000259" key="2">
    <source>
        <dbReference type="PROSITE" id="PS50879"/>
    </source>
</evidence>
<feature type="compositionally biased region" description="Basic and acidic residues" evidence="1">
    <location>
        <begin position="101"/>
        <end position="112"/>
    </location>
</feature>
<evidence type="ECO:0000256" key="1">
    <source>
        <dbReference type="SAM" id="MobiDB-lite"/>
    </source>
</evidence>
<feature type="domain" description="RNase H type-1" evidence="2">
    <location>
        <begin position="507"/>
        <end position="636"/>
    </location>
</feature>
<protein>
    <recommendedName>
        <fullName evidence="2">RNase H type-1 domain-containing protein</fullName>
    </recommendedName>
</protein>
<dbReference type="CDD" id="cd09279">
    <property type="entry name" value="RNase_HI_like"/>
    <property type="match status" value="1"/>
</dbReference>
<proteinExistence type="predicted"/>